<dbReference type="OrthoDB" id="90266at2"/>
<feature type="domain" description="Helix-turn-helix" evidence="1">
    <location>
        <begin position="10"/>
        <end position="56"/>
    </location>
</feature>
<evidence type="ECO:0000313" key="2">
    <source>
        <dbReference type="EMBL" id="SHJ99587.1"/>
    </source>
</evidence>
<gene>
    <name evidence="2" type="ORF">SAMN02745243_01918</name>
</gene>
<sequence length="65" mass="7617">MFQNDYNDMVSIDDLCEMLSIGKNTAYHLLKTQQIKSFKIGRIWKIPKESVINYIRLQSNSNSSF</sequence>
<dbReference type="AlphaFoldDB" id="A0A1M6NV29"/>
<dbReference type="STRING" id="1121950.SAMN02745243_01918"/>
<evidence type="ECO:0000313" key="3">
    <source>
        <dbReference type="Proteomes" id="UP000184301"/>
    </source>
</evidence>
<protein>
    <submittedName>
        <fullName evidence="2">DNA binding domain-containing protein, excisionase family</fullName>
    </submittedName>
</protein>
<dbReference type="InterPro" id="IPR010093">
    <property type="entry name" value="SinI_DNA-bd"/>
</dbReference>
<evidence type="ECO:0000259" key="1">
    <source>
        <dbReference type="Pfam" id="PF12728"/>
    </source>
</evidence>
<dbReference type="Pfam" id="PF12728">
    <property type="entry name" value="HTH_17"/>
    <property type="match status" value="1"/>
</dbReference>
<dbReference type="InterPro" id="IPR041657">
    <property type="entry name" value="HTH_17"/>
</dbReference>
<dbReference type="NCBIfam" id="TIGR01764">
    <property type="entry name" value="excise"/>
    <property type="match status" value="1"/>
</dbReference>
<proteinExistence type="predicted"/>
<keyword evidence="3" id="KW-1185">Reference proteome</keyword>
<organism evidence="2 3">
    <name type="scientific">Hespellia stercorisuis DSM 15480</name>
    <dbReference type="NCBI Taxonomy" id="1121950"/>
    <lineage>
        <taxon>Bacteria</taxon>
        <taxon>Bacillati</taxon>
        <taxon>Bacillota</taxon>
        <taxon>Clostridia</taxon>
        <taxon>Lachnospirales</taxon>
        <taxon>Lachnospiraceae</taxon>
        <taxon>Hespellia</taxon>
    </lineage>
</organism>
<dbReference type="Proteomes" id="UP000184301">
    <property type="component" value="Unassembled WGS sequence"/>
</dbReference>
<dbReference type="GO" id="GO:0003677">
    <property type="term" value="F:DNA binding"/>
    <property type="evidence" value="ECO:0007669"/>
    <property type="project" value="InterPro"/>
</dbReference>
<reference evidence="2 3" key="1">
    <citation type="submission" date="2016-11" db="EMBL/GenBank/DDBJ databases">
        <authorList>
            <person name="Jaros S."/>
            <person name="Januszkiewicz K."/>
            <person name="Wedrychowicz H."/>
        </authorList>
    </citation>
    <scope>NUCLEOTIDE SEQUENCE [LARGE SCALE GENOMIC DNA]</scope>
    <source>
        <strain evidence="2 3">DSM 15480</strain>
    </source>
</reference>
<dbReference type="EMBL" id="FQZY01000025">
    <property type="protein sequence ID" value="SHJ99587.1"/>
    <property type="molecule type" value="Genomic_DNA"/>
</dbReference>
<accession>A0A1M6NV29</accession>
<name>A0A1M6NV29_9FIRM</name>